<sequence>MRNRKGSSSVGRMREWALHCWLKLTFNGQQCPEDTSGLIGSSPSLTRDIYYEHQEFPTPSAHQWSGCSATLLNKVARRAKSGGKDETGLGRFSWIKIRGRDIQQQRKGVRFSLG</sequence>
<dbReference type="Proteomes" id="UP001295423">
    <property type="component" value="Unassembled WGS sequence"/>
</dbReference>
<dbReference type="EMBL" id="CAKOGP040000928">
    <property type="protein sequence ID" value="CAJ1940657.1"/>
    <property type="molecule type" value="Genomic_DNA"/>
</dbReference>
<evidence type="ECO:0000313" key="1">
    <source>
        <dbReference type="EMBL" id="CAJ1940657.1"/>
    </source>
</evidence>
<keyword evidence="2" id="KW-1185">Reference proteome</keyword>
<organism evidence="1 2">
    <name type="scientific">Cylindrotheca closterium</name>
    <dbReference type="NCBI Taxonomy" id="2856"/>
    <lineage>
        <taxon>Eukaryota</taxon>
        <taxon>Sar</taxon>
        <taxon>Stramenopiles</taxon>
        <taxon>Ochrophyta</taxon>
        <taxon>Bacillariophyta</taxon>
        <taxon>Bacillariophyceae</taxon>
        <taxon>Bacillariophycidae</taxon>
        <taxon>Bacillariales</taxon>
        <taxon>Bacillariaceae</taxon>
        <taxon>Cylindrotheca</taxon>
    </lineage>
</organism>
<protein>
    <submittedName>
        <fullName evidence="1">Uncharacterized protein</fullName>
    </submittedName>
</protein>
<proteinExistence type="predicted"/>
<reference evidence="1" key="1">
    <citation type="submission" date="2023-08" db="EMBL/GenBank/DDBJ databases">
        <authorList>
            <person name="Audoor S."/>
            <person name="Bilcke G."/>
        </authorList>
    </citation>
    <scope>NUCLEOTIDE SEQUENCE</scope>
</reference>
<dbReference type="AlphaFoldDB" id="A0AAD2CND1"/>
<comment type="caution">
    <text evidence="1">The sequence shown here is derived from an EMBL/GenBank/DDBJ whole genome shotgun (WGS) entry which is preliminary data.</text>
</comment>
<gene>
    <name evidence="1" type="ORF">CYCCA115_LOCUS7139</name>
</gene>
<evidence type="ECO:0000313" key="2">
    <source>
        <dbReference type="Proteomes" id="UP001295423"/>
    </source>
</evidence>
<name>A0AAD2CND1_9STRA</name>
<accession>A0AAD2CND1</accession>